<dbReference type="Pfam" id="PF16712">
    <property type="entry name" value="SCAB_CC"/>
    <property type="match status" value="1"/>
</dbReference>
<evidence type="ECO:0000313" key="7">
    <source>
        <dbReference type="Proteomes" id="UP000265515"/>
    </source>
</evidence>
<feature type="domain" description="Stomatal closure-related actin-binding protein PH" evidence="5">
    <location>
        <begin position="947"/>
        <end position="1044"/>
    </location>
</feature>
<dbReference type="STRING" id="69332.A0A388JU40"/>
<dbReference type="EMBL" id="BFEA01000018">
    <property type="protein sequence ID" value="GBG61287.1"/>
    <property type="molecule type" value="Genomic_DNA"/>
</dbReference>
<feature type="compositionally biased region" description="Basic and acidic residues" evidence="2">
    <location>
        <begin position="262"/>
        <end position="272"/>
    </location>
</feature>
<feature type="compositionally biased region" description="Polar residues" evidence="2">
    <location>
        <begin position="581"/>
        <end position="594"/>
    </location>
</feature>
<dbReference type="Proteomes" id="UP000265515">
    <property type="component" value="Unassembled WGS sequence"/>
</dbReference>
<feature type="compositionally biased region" description="Low complexity" evidence="2">
    <location>
        <begin position="491"/>
        <end position="522"/>
    </location>
</feature>
<sequence length="1075" mass="118400">MITKHRSTFRLEWEETDAHHWYSTYVWVDLPTFERDFMNRFDYVHPEQALYMIKDRVQKPLESVAEYRNRFYRMFVKTERVRPGHQELIAQELTILVAQLADDLPLDIISQDDEHPIPHVLSRTLMRYLQWLACVEGAAERIPPSQQQYLDPRTVCDPAFFRHPTAEQLAAIREEEEEEESTESDEGEDEREESGESDEVLREEDETPKEGSYSEHSEGEQSEEEEEEDEGEEENEEGPAESEWEAVPEEALRTGTEAEDPEAARKREETAVGKRKLEFASGASLHAGLRVTTSFQSRWAMEGGGGDGHAVLTSIEKMAVVAAVLAVVARCQVDRASSRMKVKLSRRRQRMLIQPSGLSYNCEVLINNLLSQNGKMMSFLKSPGYSRWRPSGSSNTTGALGKISKPVSSTGGGGGGRPDVTGSLRPPPAAEPATEVIRSLTGRPGPPPGSETSRSGRPGPPPGSETPRSGRPGPPPGSETPRTAQVANDPGTRSASTASTASGTSDTSGTSGTSGTSTKSTALPPSAPLSRTISLQSTPSKLTSGGGRTGPSTEVIRTKTSTGLIRTISLGSSANDRRDMTTGSSKNTSFVSSISGGGADTESDEPDTPRSRSLMAKEFAELALQQQRLPASTRDMQTGFERGQCAAEAAYTKVMSEPPGGKGGSQQGLELLHSLRKKLTDMELSGAPIRREDVTSAVNSADALLSQWALRDNEIQHEKVEVRKMAALFKQANEESKRMVEEARKIAQDEIRMAREKVKRAEEIARGVVASRPDEVDPEMQRLKMEVIEARRIKMLHQPTMVSHLELQVTGLQKSLLDKCQEVVKLRREIDLLKNPRKRPLPYKLDGLEFLGSMLSIVPTAPEGQLPYPCEIQWYRVHKDGRVESIAGATAAAYAPEPNDVECQMRVTIKYGNNSRKMEILESSGPLDPCPGLDQFVDLLYKYGTAHFNVVVLEQTPFSGTLVDRKVAHVFEISKDRVKLRKGRVAKARDPYSPGMQLGGARGSSESAAQSILWQTRGKEFLLQMESERERNAAILLARRFASEFKYKPPPSGESGYSSDNYTSYAGSESGSVRG</sequence>
<feature type="compositionally biased region" description="Polar residues" evidence="2">
    <location>
        <begin position="529"/>
        <end position="543"/>
    </location>
</feature>
<evidence type="ECO:0000256" key="2">
    <source>
        <dbReference type="SAM" id="MobiDB-lite"/>
    </source>
</evidence>
<evidence type="ECO:0000313" key="6">
    <source>
        <dbReference type="EMBL" id="GBG61287.1"/>
    </source>
</evidence>
<dbReference type="Gene3D" id="2.60.40.2700">
    <property type="match status" value="1"/>
</dbReference>
<dbReference type="InterPro" id="IPR032015">
    <property type="entry name" value="SCAB-Ig"/>
</dbReference>
<feature type="region of interest" description="Disordered" evidence="2">
    <location>
        <begin position="173"/>
        <end position="247"/>
    </location>
</feature>
<dbReference type="Pfam" id="PF16709">
    <property type="entry name" value="SCAB-Ig"/>
    <property type="match status" value="1"/>
</dbReference>
<feature type="compositionally biased region" description="Polar residues" evidence="2">
    <location>
        <begin position="558"/>
        <end position="574"/>
    </location>
</feature>
<feature type="compositionally biased region" description="Basic and acidic residues" evidence="2">
    <location>
        <begin position="208"/>
        <end position="219"/>
    </location>
</feature>
<evidence type="ECO:0000259" key="3">
    <source>
        <dbReference type="Pfam" id="PF16709"/>
    </source>
</evidence>
<dbReference type="InterPro" id="IPR041144">
    <property type="entry name" value="SCAB-PH"/>
</dbReference>
<dbReference type="Gramene" id="GBG61287">
    <property type="protein sequence ID" value="GBG61287"/>
    <property type="gene ID" value="CBR_g19820"/>
</dbReference>
<comment type="caution">
    <text evidence="6">The sequence shown here is derived from an EMBL/GenBank/DDBJ whole genome shotgun (WGS) entry which is preliminary data.</text>
</comment>
<feature type="domain" description="Stomatal closure-related actin-binding protein coiled-coil" evidence="4">
    <location>
        <begin position="670"/>
        <end position="830"/>
    </location>
</feature>
<dbReference type="Pfam" id="PF17684">
    <property type="entry name" value="SCAB-PH"/>
    <property type="match status" value="1"/>
</dbReference>
<dbReference type="Gene3D" id="2.30.29.140">
    <property type="match status" value="1"/>
</dbReference>
<keyword evidence="1" id="KW-0175">Coiled coil</keyword>
<protein>
    <submittedName>
        <fullName evidence="6">Uncharacterized protein</fullName>
    </submittedName>
</protein>
<evidence type="ECO:0000259" key="4">
    <source>
        <dbReference type="Pfam" id="PF16712"/>
    </source>
</evidence>
<accession>A0A388JU40</accession>
<feature type="compositionally biased region" description="Acidic residues" evidence="2">
    <location>
        <begin position="220"/>
        <end position="247"/>
    </location>
</feature>
<proteinExistence type="predicted"/>
<feature type="region of interest" description="Disordered" evidence="2">
    <location>
        <begin position="984"/>
        <end position="1003"/>
    </location>
</feature>
<evidence type="ECO:0000259" key="5">
    <source>
        <dbReference type="Pfam" id="PF17684"/>
    </source>
</evidence>
<dbReference type="AlphaFoldDB" id="A0A388JU40"/>
<dbReference type="OrthoDB" id="2014217at2759"/>
<reference evidence="6 7" key="1">
    <citation type="journal article" date="2018" name="Cell">
        <title>The Chara Genome: Secondary Complexity and Implications for Plant Terrestrialization.</title>
        <authorList>
            <person name="Nishiyama T."/>
            <person name="Sakayama H."/>
            <person name="Vries J.D."/>
            <person name="Buschmann H."/>
            <person name="Saint-Marcoux D."/>
            <person name="Ullrich K.K."/>
            <person name="Haas F.B."/>
            <person name="Vanderstraeten L."/>
            <person name="Becker D."/>
            <person name="Lang D."/>
            <person name="Vosolsobe S."/>
            <person name="Rombauts S."/>
            <person name="Wilhelmsson P.K.I."/>
            <person name="Janitza P."/>
            <person name="Kern R."/>
            <person name="Heyl A."/>
            <person name="Rumpler F."/>
            <person name="Villalobos L.I.A.C."/>
            <person name="Clay J.M."/>
            <person name="Skokan R."/>
            <person name="Toyoda A."/>
            <person name="Suzuki Y."/>
            <person name="Kagoshima H."/>
            <person name="Schijlen E."/>
            <person name="Tajeshwar N."/>
            <person name="Catarino B."/>
            <person name="Hetherington A.J."/>
            <person name="Saltykova A."/>
            <person name="Bonnot C."/>
            <person name="Breuninger H."/>
            <person name="Symeonidi A."/>
            <person name="Radhakrishnan G.V."/>
            <person name="Van Nieuwerburgh F."/>
            <person name="Deforce D."/>
            <person name="Chang C."/>
            <person name="Karol K.G."/>
            <person name="Hedrich R."/>
            <person name="Ulvskov P."/>
            <person name="Glockner G."/>
            <person name="Delwiche C.F."/>
            <person name="Petrasek J."/>
            <person name="Van de Peer Y."/>
            <person name="Friml J."/>
            <person name="Beilby M."/>
            <person name="Dolan L."/>
            <person name="Kohara Y."/>
            <person name="Sugano S."/>
            <person name="Fujiyama A."/>
            <person name="Delaux P.-M."/>
            <person name="Quint M."/>
            <person name="TheiBen G."/>
            <person name="Hagemann M."/>
            <person name="Harholt J."/>
            <person name="Dunand C."/>
            <person name="Zachgo S."/>
            <person name="Langdale J."/>
            <person name="Maumus F."/>
            <person name="Straeten D.V.D."/>
            <person name="Gould S.B."/>
            <person name="Rensing S.A."/>
        </authorList>
    </citation>
    <scope>NUCLEOTIDE SEQUENCE [LARGE SCALE GENOMIC DNA]</scope>
    <source>
        <strain evidence="6 7">S276</strain>
    </source>
</reference>
<dbReference type="GO" id="GO:0007015">
    <property type="term" value="P:actin filament organization"/>
    <property type="evidence" value="ECO:0007669"/>
    <property type="project" value="InterPro"/>
</dbReference>
<feature type="coiled-coil region" evidence="1">
    <location>
        <begin position="737"/>
        <end position="764"/>
    </location>
</feature>
<dbReference type="InterPro" id="IPR032009">
    <property type="entry name" value="SCAB_CC"/>
</dbReference>
<keyword evidence="7" id="KW-1185">Reference proteome</keyword>
<dbReference type="InterPro" id="IPR039640">
    <property type="entry name" value="SCAB"/>
</dbReference>
<evidence type="ECO:0000256" key="1">
    <source>
        <dbReference type="SAM" id="Coils"/>
    </source>
</evidence>
<feature type="compositionally biased region" description="Acidic residues" evidence="2">
    <location>
        <begin position="174"/>
        <end position="207"/>
    </location>
</feature>
<feature type="region of interest" description="Disordered" evidence="2">
    <location>
        <begin position="253"/>
        <end position="272"/>
    </location>
</feature>
<dbReference type="GO" id="GO:0003779">
    <property type="term" value="F:actin binding"/>
    <property type="evidence" value="ECO:0007669"/>
    <property type="project" value="InterPro"/>
</dbReference>
<feature type="domain" description="Stomatal closure-related actin-binding protein Ig" evidence="3">
    <location>
        <begin position="843"/>
        <end position="941"/>
    </location>
</feature>
<gene>
    <name evidence="6" type="ORF">CBR_g19820</name>
</gene>
<dbReference type="PANTHER" id="PTHR31172:SF3">
    <property type="entry name" value="STOMATAL CLOSURE-RELATED ACTIN-BINDING PROTEIN 1"/>
    <property type="match status" value="1"/>
</dbReference>
<dbReference type="GO" id="GO:0010119">
    <property type="term" value="P:regulation of stomatal movement"/>
    <property type="evidence" value="ECO:0007669"/>
    <property type="project" value="InterPro"/>
</dbReference>
<name>A0A388JU40_CHABU</name>
<dbReference type="PANTHER" id="PTHR31172">
    <property type="entry name" value="STOMATAL CLOSURE-RELATED ACTIN-BINDING PROTEIN 1"/>
    <property type="match status" value="1"/>
</dbReference>
<organism evidence="6 7">
    <name type="scientific">Chara braunii</name>
    <name type="common">Braun's stonewort</name>
    <dbReference type="NCBI Taxonomy" id="69332"/>
    <lineage>
        <taxon>Eukaryota</taxon>
        <taxon>Viridiplantae</taxon>
        <taxon>Streptophyta</taxon>
        <taxon>Charophyceae</taxon>
        <taxon>Charales</taxon>
        <taxon>Characeae</taxon>
        <taxon>Chara</taxon>
    </lineage>
</organism>
<feature type="region of interest" description="Disordered" evidence="2">
    <location>
        <begin position="386"/>
        <end position="612"/>
    </location>
</feature>
<feature type="compositionally biased region" description="Polar residues" evidence="2">
    <location>
        <begin position="1055"/>
        <end position="1075"/>
    </location>
</feature>
<feature type="region of interest" description="Disordered" evidence="2">
    <location>
        <begin position="1046"/>
        <end position="1075"/>
    </location>
</feature>